<protein>
    <submittedName>
        <fullName evidence="1">Uncharacterized protein</fullName>
    </submittedName>
</protein>
<proteinExistence type="predicted"/>
<sequence>MKNIDNFLSGLVAESTHIISNPKTIKDLKKRGVNFDERPKKTEDQFLGEEPRAKPVVSC</sequence>
<dbReference type="Proteomes" id="UP000178039">
    <property type="component" value="Unassembled WGS sequence"/>
</dbReference>
<name>A0A1F7JQS1_9BACT</name>
<accession>A0A1F7JQS1</accession>
<dbReference type="AlphaFoldDB" id="A0A1F7JQS1"/>
<organism evidence="1 2">
    <name type="scientific">Candidatus Roizmanbacteria bacterium RIFCSPLOWO2_02_FULL_41_9</name>
    <dbReference type="NCBI Taxonomy" id="1802077"/>
    <lineage>
        <taxon>Bacteria</taxon>
        <taxon>Candidatus Roizmaniibacteriota</taxon>
    </lineage>
</organism>
<dbReference type="EMBL" id="MGBB01000042">
    <property type="protein sequence ID" value="OGK57964.1"/>
    <property type="molecule type" value="Genomic_DNA"/>
</dbReference>
<evidence type="ECO:0000313" key="2">
    <source>
        <dbReference type="Proteomes" id="UP000178039"/>
    </source>
</evidence>
<evidence type="ECO:0000313" key="1">
    <source>
        <dbReference type="EMBL" id="OGK57964.1"/>
    </source>
</evidence>
<comment type="caution">
    <text evidence="1">The sequence shown here is derived from an EMBL/GenBank/DDBJ whole genome shotgun (WGS) entry which is preliminary data.</text>
</comment>
<reference evidence="1 2" key="1">
    <citation type="journal article" date="2016" name="Nat. Commun.">
        <title>Thousands of microbial genomes shed light on interconnected biogeochemical processes in an aquifer system.</title>
        <authorList>
            <person name="Anantharaman K."/>
            <person name="Brown C.T."/>
            <person name="Hug L.A."/>
            <person name="Sharon I."/>
            <person name="Castelle C.J."/>
            <person name="Probst A.J."/>
            <person name="Thomas B.C."/>
            <person name="Singh A."/>
            <person name="Wilkins M.J."/>
            <person name="Karaoz U."/>
            <person name="Brodie E.L."/>
            <person name="Williams K.H."/>
            <person name="Hubbard S.S."/>
            <person name="Banfield J.F."/>
        </authorList>
    </citation>
    <scope>NUCLEOTIDE SEQUENCE [LARGE SCALE GENOMIC DNA]</scope>
</reference>
<gene>
    <name evidence="1" type="ORF">A3H86_03070</name>
</gene>